<evidence type="ECO:0000313" key="3">
    <source>
        <dbReference type="Proteomes" id="UP000323876"/>
    </source>
</evidence>
<dbReference type="Proteomes" id="UP000323876">
    <property type="component" value="Unassembled WGS sequence"/>
</dbReference>
<gene>
    <name evidence="2" type="ORF">F3087_05330</name>
</gene>
<sequence>MTNPYGGPGNPAPATTHSGLAEVITIVSAWLGAALACAGSFFAVNHFRVADRIGKPKVTDDTYDAWKIASEFHAVLEVLLIVSALMAVALAVGSLLSIIGKPVGRQLEIIGGAWVFLGGLFSVTYGGDHGLAVGASFPAYLIIGGAALGLISLVVALTRPSVSRAPTAYIQQPPVQMHYQPPRP</sequence>
<name>A0A5N0EP63_9NOCA</name>
<feature type="transmembrane region" description="Helical" evidence="1">
    <location>
        <begin position="137"/>
        <end position="157"/>
    </location>
</feature>
<keyword evidence="3" id="KW-1185">Reference proteome</keyword>
<evidence type="ECO:0000256" key="1">
    <source>
        <dbReference type="SAM" id="Phobius"/>
    </source>
</evidence>
<keyword evidence="1" id="KW-0472">Membrane</keyword>
<dbReference type="EMBL" id="VXLC01000001">
    <property type="protein sequence ID" value="KAA8890676.1"/>
    <property type="molecule type" value="Genomic_DNA"/>
</dbReference>
<accession>A0A5N0EP63</accession>
<feature type="transmembrane region" description="Helical" evidence="1">
    <location>
        <begin position="20"/>
        <end position="44"/>
    </location>
</feature>
<keyword evidence="1" id="KW-0812">Transmembrane</keyword>
<feature type="transmembrane region" description="Helical" evidence="1">
    <location>
        <begin position="78"/>
        <end position="100"/>
    </location>
</feature>
<evidence type="ECO:0000313" key="2">
    <source>
        <dbReference type="EMBL" id="KAA8890676.1"/>
    </source>
</evidence>
<reference evidence="2 3" key="1">
    <citation type="submission" date="2019-09" db="EMBL/GenBank/DDBJ databases">
        <authorList>
            <person name="Wang X."/>
        </authorList>
    </citation>
    <scope>NUCLEOTIDE SEQUENCE [LARGE SCALE GENOMIC DNA]</scope>
    <source>
        <strain evidence="2 3">CICC 11023</strain>
    </source>
</reference>
<dbReference type="AlphaFoldDB" id="A0A5N0EP63"/>
<organism evidence="2 3">
    <name type="scientific">Nocardia colli</name>
    <dbReference type="NCBI Taxonomy" id="2545717"/>
    <lineage>
        <taxon>Bacteria</taxon>
        <taxon>Bacillati</taxon>
        <taxon>Actinomycetota</taxon>
        <taxon>Actinomycetes</taxon>
        <taxon>Mycobacteriales</taxon>
        <taxon>Nocardiaceae</taxon>
        <taxon>Nocardia</taxon>
    </lineage>
</organism>
<feature type="transmembrane region" description="Helical" evidence="1">
    <location>
        <begin position="107"/>
        <end position="125"/>
    </location>
</feature>
<comment type="caution">
    <text evidence="2">The sequence shown here is derived from an EMBL/GenBank/DDBJ whole genome shotgun (WGS) entry which is preliminary data.</text>
</comment>
<keyword evidence="1" id="KW-1133">Transmembrane helix</keyword>
<dbReference type="RefSeq" id="WP_150400582.1">
    <property type="nucleotide sequence ID" value="NZ_VXLC01000001.1"/>
</dbReference>
<dbReference type="OrthoDB" id="4571559at2"/>
<proteinExistence type="predicted"/>
<protein>
    <submittedName>
        <fullName evidence="2">Uncharacterized protein</fullName>
    </submittedName>
</protein>